<dbReference type="Gene3D" id="2.30.40.10">
    <property type="entry name" value="Urease, subunit C, domain 1"/>
    <property type="match status" value="1"/>
</dbReference>
<dbReference type="GO" id="GO:0016810">
    <property type="term" value="F:hydrolase activity, acting on carbon-nitrogen (but not peptide) bonds"/>
    <property type="evidence" value="ECO:0007669"/>
    <property type="project" value="InterPro"/>
</dbReference>
<evidence type="ECO:0000259" key="1">
    <source>
        <dbReference type="Pfam" id="PF07969"/>
    </source>
</evidence>
<dbReference type="PANTHER" id="PTHR22642:SF2">
    <property type="entry name" value="PROTEIN LONG AFTER FAR-RED 3"/>
    <property type="match status" value="1"/>
</dbReference>
<dbReference type="AlphaFoldDB" id="A0A1I2P429"/>
<evidence type="ECO:0000313" key="5">
    <source>
        <dbReference type="Proteomes" id="UP000246114"/>
    </source>
</evidence>
<sequence>MKEQIYYNGEILTMENNNYVEAIFVRDGIIENVGTKEEILEKKGNDTEVIDLEGKTLIPAFIDPHSHITAFASTLVSVDLSGAASFDEIIEKIKAFKEGRKLVDGQWISGFGYDNNYLIEKKHPDKSVLDKISLDIPIIIAHASGHMGVVNSAALKKLEINSDSVNPEGGVIGRYENSNEPNGYLEENAFTHTAGKIPQPSLKDVLGFIEEAQERYLSFGITTVQDGMAGNNEIRLLTAMAESNRLKVDVVGYVDLKNAKSAAESNKKYINKYFNRFKIGGYKIFLDGSPQGKTAWLTEPYESSDDGYKGYPIYKDEETKKLIGVALKEKMQLLTHCNGDAAADQLINGFKENIKENNYTDTYRPVMIHAQTVRYDQLDEMKKINMIVSFFVAHTYHWGDIHIKNLGRERAFKISPVKTAKEKGVVYTLHQDTPVILPNMLETIWCAVNRITKEGVVIGEQEKVSPLDALKGVTINAAYQYFEEDKKGSIKEGKLADLVILDKNPLKVDPMTIKDIKVVETIKEGKTLYRAKEQE</sequence>
<dbReference type="InterPro" id="IPR013108">
    <property type="entry name" value="Amidohydro_3"/>
</dbReference>
<evidence type="ECO:0000313" key="3">
    <source>
        <dbReference type="EMBL" id="SFG10962.1"/>
    </source>
</evidence>
<dbReference type="eggNOG" id="COG1574">
    <property type="taxonomic scope" value="Bacteria"/>
</dbReference>
<dbReference type="SUPFAM" id="SSF51556">
    <property type="entry name" value="Metallo-dependent hydrolases"/>
    <property type="match status" value="1"/>
</dbReference>
<reference evidence="2 5" key="2">
    <citation type="submission" date="2018-03" db="EMBL/GenBank/DDBJ databases">
        <title>The uncultured portion of the human microbiome is neutrally assembled.</title>
        <authorList>
            <person name="Jeraldo P."/>
            <person name="Boardman L."/>
            <person name="White B.A."/>
            <person name="Nelson H."/>
            <person name="Goldenfeld N."/>
            <person name="Chia N."/>
        </authorList>
    </citation>
    <scope>NUCLEOTIDE SEQUENCE [LARGE SCALE GENOMIC DNA]</scope>
    <source>
        <strain evidence="2">CIM:MAG 903</strain>
    </source>
</reference>
<dbReference type="Proteomes" id="UP000246114">
    <property type="component" value="Unassembled WGS sequence"/>
</dbReference>
<gene>
    <name evidence="2" type="ORF">DBY38_01375</name>
    <name evidence="3" type="ORF">SAMN04487885_12620</name>
</gene>
<keyword evidence="2" id="KW-0378">Hydrolase</keyword>
<protein>
    <submittedName>
        <fullName evidence="2">Amidohydrolase</fullName>
    </submittedName>
</protein>
<dbReference type="EMBL" id="FOOE01000026">
    <property type="protein sequence ID" value="SFG10962.1"/>
    <property type="molecule type" value="Genomic_DNA"/>
</dbReference>
<dbReference type="Gene3D" id="3.10.310.70">
    <property type="match status" value="1"/>
</dbReference>
<dbReference type="PANTHER" id="PTHR22642">
    <property type="entry name" value="IMIDAZOLONEPROPIONASE"/>
    <property type="match status" value="1"/>
</dbReference>
<reference evidence="3 4" key="1">
    <citation type="submission" date="2016-10" db="EMBL/GenBank/DDBJ databases">
        <authorList>
            <person name="de Groot N.N."/>
        </authorList>
    </citation>
    <scope>NUCLEOTIDE SEQUENCE [LARGE SCALE GENOMIC DNA]</scope>
    <source>
        <strain evidence="3 4">NLAE-zl-G419</strain>
    </source>
</reference>
<dbReference type="RefSeq" id="WP_074846291.1">
    <property type="nucleotide sequence ID" value="NZ_BAAACD010000039.1"/>
</dbReference>
<dbReference type="Pfam" id="PF07969">
    <property type="entry name" value="Amidohydro_3"/>
    <property type="match status" value="1"/>
</dbReference>
<dbReference type="EMBL" id="QAMZ01000005">
    <property type="protein sequence ID" value="PWL55606.1"/>
    <property type="molecule type" value="Genomic_DNA"/>
</dbReference>
<organism evidence="3 4">
    <name type="scientific">Clostridium cadaveris</name>
    <dbReference type="NCBI Taxonomy" id="1529"/>
    <lineage>
        <taxon>Bacteria</taxon>
        <taxon>Bacillati</taxon>
        <taxon>Bacillota</taxon>
        <taxon>Clostridia</taxon>
        <taxon>Eubacteriales</taxon>
        <taxon>Clostridiaceae</taxon>
        <taxon>Clostridium</taxon>
    </lineage>
</organism>
<accession>A0A1I2P429</accession>
<feature type="domain" description="Amidohydrolase 3" evidence="1">
    <location>
        <begin position="48"/>
        <end position="529"/>
    </location>
</feature>
<keyword evidence="4" id="KW-1185">Reference proteome</keyword>
<dbReference type="CDD" id="cd01300">
    <property type="entry name" value="YtcJ_like"/>
    <property type="match status" value="1"/>
</dbReference>
<evidence type="ECO:0000313" key="2">
    <source>
        <dbReference type="EMBL" id="PWL55606.1"/>
    </source>
</evidence>
<dbReference type="Proteomes" id="UP000182135">
    <property type="component" value="Unassembled WGS sequence"/>
</dbReference>
<dbReference type="InterPro" id="IPR032466">
    <property type="entry name" value="Metal_Hydrolase"/>
</dbReference>
<proteinExistence type="predicted"/>
<dbReference type="InterPro" id="IPR011059">
    <property type="entry name" value="Metal-dep_hydrolase_composite"/>
</dbReference>
<dbReference type="SUPFAM" id="SSF51338">
    <property type="entry name" value="Composite domain of metallo-dependent hydrolases"/>
    <property type="match status" value="1"/>
</dbReference>
<dbReference type="InterPro" id="IPR033932">
    <property type="entry name" value="YtcJ-like"/>
</dbReference>
<dbReference type="OrthoDB" id="9767366at2"/>
<evidence type="ECO:0000313" key="4">
    <source>
        <dbReference type="Proteomes" id="UP000182135"/>
    </source>
</evidence>
<dbReference type="Gene3D" id="3.20.20.140">
    <property type="entry name" value="Metal-dependent hydrolases"/>
    <property type="match status" value="1"/>
</dbReference>
<name>A0A1I2P429_9CLOT</name>